<dbReference type="Gene3D" id="1.20.1250.20">
    <property type="entry name" value="MFS general substrate transporter like domains"/>
    <property type="match status" value="2"/>
</dbReference>
<name>A0A4S8SEZ1_AURPU</name>
<reference evidence="10 11" key="1">
    <citation type="submission" date="2018-10" db="EMBL/GenBank/DDBJ databases">
        <title>Fifty Aureobasidium pullulans genomes reveal a recombining polyextremotolerant generalist.</title>
        <authorList>
            <person name="Gostincar C."/>
            <person name="Turk M."/>
            <person name="Zajc J."/>
            <person name="Gunde-Cimerman N."/>
        </authorList>
    </citation>
    <scope>NUCLEOTIDE SEQUENCE [LARGE SCALE GENOMIC DNA]</scope>
    <source>
        <strain evidence="10 11">EXF-11900</strain>
    </source>
</reference>
<comment type="similarity">
    <text evidence="2">Belongs to the major facilitator superfamily.</text>
</comment>
<evidence type="ECO:0000259" key="9">
    <source>
        <dbReference type="PROSITE" id="PS50850"/>
    </source>
</evidence>
<accession>A0A4S8SEZ1</accession>
<organism evidence="10 11">
    <name type="scientific">Aureobasidium pullulans</name>
    <name type="common">Black yeast</name>
    <name type="synonym">Pullularia pullulans</name>
    <dbReference type="NCBI Taxonomy" id="5580"/>
    <lineage>
        <taxon>Eukaryota</taxon>
        <taxon>Fungi</taxon>
        <taxon>Dikarya</taxon>
        <taxon>Ascomycota</taxon>
        <taxon>Pezizomycotina</taxon>
        <taxon>Dothideomycetes</taxon>
        <taxon>Dothideomycetidae</taxon>
        <taxon>Dothideales</taxon>
        <taxon>Saccotheciaceae</taxon>
        <taxon>Aureobasidium</taxon>
    </lineage>
</organism>
<sequence length="434" mass="46834">MATMTETIELQPQTETTNLSRDDQSDSAIVNSQQTWKEPSINKYRVPVTFWSLAVTGMNDASYGPLLPYLESYYDLSYVIVSLVFLSPFVGYTLSALINNSIHMKFGQRGVAFIAPTAHLIAYIIICLHPPYPVLVVAFVLAGFGNGLVDSAWNAWIGAMQNANEILGLLHGSYGAGATIAPLIATSMISKAGLPWYSWYYVMIGVALIELATSVHAFWGANGTVYRSATSAEEQSKGGLAQVTLKMPAARITWLCAAFLLCYVGSEVALGGWIVQFMLKVRDGTEFASGMVSVGFWLGITLGRIVLGFITPRIGEKLAVSIYLPIAMGLELLFWLVPSFYVSAVAVSFQGFFLGPMFPAIIVVTTKLLPKHLHVPAVGFAAAFGGSGGAIFPFAIGALAQAKGVQVLQPIILSLFAVQLVLWLCLPRIGRKKD</sequence>
<evidence type="ECO:0000256" key="7">
    <source>
        <dbReference type="SAM" id="MobiDB-lite"/>
    </source>
</evidence>
<feature type="transmembrane region" description="Helical" evidence="8">
    <location>
        <begin position="407"/>
        <end position="426"/>
    </location>
</feature>
<dbReference type="InterPro" id="IPR051788">
    <property type="entry name" value="MFS_Transporter"/>
</dbReference>
<feature type="transmembrane region" description="Helical" evidence="8">
    <location>
        <begin position="110"/>
        <end position="126"/>
    </location>
</feature>
<dbReference type="InterPro" id="IPR011701">
    <property type="entry name" value="MFS"/>
</dbReference>
<dbReference type="InterPro" id="IPR020846">
    <property type="entry name" value="MFS_dom"/>
</dbReference>
<keyword evidence="6 8" id="KW-0472">Membrane</keyword>
<feature type="transmembrane region" description="Helical" evidence="8">
    <location>
        <begin position="252"/>
        <end position="275"/>
    </location>
</feature>
<evidence type="ECO:0000256" key="1">
    <source>
        <dbReference type="ARBA" id="ARBA00004127"/>
    </source>
</evidence>
<dbReference type="AlphaFoldDB" id="A0A4S8SEZ1"/>
<dbReference type="PROSITE" id="PS50850">
    <property type="entry name" value="MFS"/>
    <property type="match status" value="1"/>
</dbReference>
<dbReference type="Pfam" id="PF07690">
    <property type="entry name" value="MFS_1"/>
    <property type="match status" value="1"/>
</dbReference>
<feature type="transmembrane region" description="Helical" evidence="8">
    <location>
        <begin position="197"/>
        <end position="219"/>
    </location>
</feature>
<protein>
    <submittedName>
        <fullName evidence="10">MFS general substrate transporter</fullName>
    </submittedName>
</protein>
<evidence type="ECO:0000313" key="10">
    <source>
        <dbReference type="EMBL" id="THV68935.1"/>
    </source>
</evidence>
<feature type="transmembrane region" description="Helical" evidence="8">
    <location>
        <begin position="287"/>
        <end position="310"/>
    </location>
</feature>
<feature type="compositionally biased region" description="Polar residues" evidence="7">
    <location>
        <begin position="1"/>
        <end position="19"/>
    </location>
</feature>
<comment type="caution">
    <text evidence="10">The sequence shown here is derived from an EMBL/GenBank/DDBJ whole genome shotgun (WGS) entry which is preliminary data.</text>
</comment>
<comment type="subcellular location">
    <subcellularLocation>
        <location evidence="1">Endomembrane system</location>
        <topology evidence="1">Multi-pass membrane protein</topology>
    </subcellularLocation>
</comment>
<evidence type="ECO:0000256" key="4">
    <source>
        <dbReference type="ARBA" id="ARBA00022692"/>
    </source>
</evidence>
<dbReference type="InterPro" id="IPR036259">
    <property type="entry name" value="MFS_trans_sf"/>
</dbReference>
<feature type="region of interest" description="Disordered" evidence="7">
    <location>
        <begin position="1"/>
        <end position="26"/>
    </location>
</feature>
<keyword evidence="4 8" id="KW-0812">Transmembrane</keyword>
<feature type="transmembrane region" description="Helical" evidence="8">
    <location>
        <begin position="347"/>
        <end position="365"/>
    </location>
</feature>
<evidence type="ECO:0000256" key="3">
    <source>
        <dbReference type="ARBA" id="ARBA00022448"/>
    </source>
</evidence>
<feature type="transmembrane region" description="Helical" evidence="8">
    <location>
        <begin position="76"/>
        <end position="98"/>
    </location>
</feature>
<dbReference type="Proteomes" id="UP000304951">
    <property type="component" value="Unassembled WGS sequence"/>
</dbReference>
<keyword evidence="5 8" id="KW-1133">Transmembrane helix</keyword>
<dbReference type="FunFam" id="1.20.1250.20:FF:000308">
    <property type="entry name" value="MFS efflux transporter"/>
    <property type="match status" value="1"/>
</dbReference>
<keyword evidence="3" id="KW-0813">Transport</keyword>
<dbReference type="FunFam" id="1.20.1250.20:FF:000286">
    <property type="entry name" value="MFS efflux transporter"/>
    <property type="match status" value="1"/>
</dbReference>
<dbReference type="EMBL" id="QZAF01000284">
    <property type="protein sequence ID" value="THV68935.1"/>
    <property type="molecule type" value="Genomic_DNA"/>
</dbReference>
<feature type="transmembrane region" description="Helical" evidence="8">
    <location>
        <begin position="166"/>
        <end position="185"/>
    </location>
</feature>
<dbReference type="SUPFAM" id="SSF103473">
    <property type="entry name" value="MFS general substrate transporter"/>
    <property type="match status" value="1"/>
</dbReference>
<dbReference type="GO" id="GO:0012505">
    <property type="term" value="C:endomembrane system"/>
    <property type="evidence" value="ECO:0007669"/>
    <property type="project" value="UniProtKB-SubCell"/>
</dbReference>
<evidence type="ECO:0000313" key="11">
    <source>
        <dbReference type="Proteomes" id="UP000304951"/>
    </source>
</evidence>
<dbReference type="PANTHER" id="PTHR23514:SF3">
    <property type="entry name" value="BYPASS OF STOP CODON PROTEIN 6"/>
    <property type="match status" value="1"/>
</dbReference>
<evidence type="ECO:0000256" key="8">
    <source>
        <dbReference type="SAM" id="Phobius"/>
    </source>
</evidence>
<feature type="domain" description="Major facilitator superfamily (MFS) profile" evidence="9">
    <location>
        <begin position="45"/>
        <end position="434"/>
    </location>
</feature>
<evidence type="ECO:0000256" key="5">
    <source>
        <dbReference type="ARBA" id="ARBA00022989"/>
    </source>
</evidence>
<dbReference type="PANTHER" id="PTHR23514">
    <property type="entry name" value="BYPASS OF STOP CODON PROTEIN 6"/>
    <property type="match status" value="1"/>
</dbReference>
<gene>
    <name evidence="10" type="ORF">D6D28_06274</name>
</gene>
<dbReference type="GO" id="GO:0016020">
    <property type="term" value="C:membrane"/>
    <property type="evidence" value="ECO:0007669"/>
    <property type="project" value="TreeGrafter"/>
</dbReference>
<feature type="transmembrane region" description="Helical" evidence="8">
    <location>
        <begin position="132"/>
        <end position="154"/>
    </location>
</feature>
<dbReference type="GO" id="GO:0022857">
    <property type="term" value="F:transmembrane transporter activity"/>
    <property type="evidence" value="ECO:0007669"/>
    <property type="project" value="InterPro"/>
</dbReference>
<feature type="transmembrane region" description="Helical" evidence="8">
    <location>
        <begin position="377"/>
        <end position="401"/>
    </location>
</feature>
<feature type="transmembrane region" description="Helical" evidence="8">
    <location>
        <begin position="322"/>
        <end position="341"/>
    </location>
</feature>
<evidence type="ECO:0000256" key="2">
    <source>
        <dbReference type="ARBA" id="ARBA00008335"/>
    </source>
</evidence>
<proteinExistence type="inferred from homology"/>
<evidence type="ECO:0000256" key="6">
    <source>
        <dbReference type="ARBA" id="ARBA00023136"/>
    </source>
</evidence>